<evidence type="ECO:0000256" key="1">
    <source>
        <dbReference type="ARBA" id="ARBA00004651"/>
    </source>
</evidence>
<proteinExistence type="inferred from homology"/>
<dbReference type="Proteomes" id="UP000679307">
    <property type="component" value="Chromosome"/>
</dbReference>
<evidence type="ECO:0000256" key="7">
    <source>
        <dbReference type="ARBA" id="ARBA00024033"/>
    </source>
</evidence>
<evidence type="ECO:0000256" key="6">
    <source>
        <dbReference type="ARBA" id="ARBA00023136"/>
    </source>
</evidence>
<evidence type="ECO:0000256" key="9">
    <source>
        <dbReference type="SAM" id="Phobius"/>
    </source>
</evidence>
<feature type="transmembrane region" description="Helical" evidence="9">
    <location>
        <begin position="143"/>
        <end position="165"/>
    </location>
</feature>
<dbReference type="InterPro" id="IPR018584">
    <property type="entry name" value="GT87"/>
</dbReference>
<evidence type="ECO:0000313" key="10">
    <source>
        <dbReference type="EMBL" id="QVT82045.1"/>
    </source>
</evidence>
<evidence type="ECO:0000256" key="3">
    <source>
        <dbReference type="ARBA" id="ARBA00022679"/>
    </source>
</evidence>
<evidence type="ECO:0000256" key="2">
    <source>
        <dbReference type="ARBA" id="ARBA00022475"/>
    </source>
</evidence>
<keyword evidence="2" id="KW-1003">Cell membrane</keyword>
<name>A0ABX8EPQ5_9ACTN</name>
<evidence type="ECO:0008006" key="12">
    <source>
        <dbReference type="Google" id="ProtNLM"/>
    </source>
</evidence>
<evidence type="ECO:0000256" key="4">
    <source>
        <dbReference type="ARBA" id="ARBA00022692"/>
    </source>
</evidence>
<evidence type="ECO:0000256" key="5">
    <source>
        <dbReference type="ARBA" id="ARBA00022989"/>
    </source>
</evidence>
<dbReference type="EMBL" id="CP075371">
    <property type="protein sequence ID" value="QVT82045.1"/>
    <property type="molecule type" value="Genomic_DNA"/>
</dbReference>
<feature type="region of interest" description="Disordered" evidence="8">
    <location>
        <begin position="263"/>
        <end position="302"/>
    </location>
</feature>
<keyword evidence="11" id="KW-1185">Reference proteome</keyword>
<protein>
    <recommendedName>
        <fullName evidence="12">DUF2029 domain-containing protein</fullName>
    </recommendedName>
</protein>
<sequence>MVAALSEGVGGPVGPRAARSRWWNPTAVVLLLAALTFALGTLQKAPCAADAWADGETRYSAMCYSDLPYLYTGRGFVEHEWPYSDDAGVRDRFEAMEYPVGISYWAWATSWATHAVVGFPDLAPRYATPADELFGQPEVAREVVVFTVVNALGLALLTLAAAWFLTRANPGRPWDAAVLAASPALALTGLVNWDLLAVALVAAALWSWSRGRPLLTGVLLGLGTAAKLYPGLLLGPALVLLVRARRWRDAGLVVAGRPARGCWPTPRRTSPGRRPGASSGGSTPSGAPTSARCGRWSPRSVT</sequence>
<feature type="transmembrane region" description="Helical" evidence="9">
    <location>
        <begin position="177"/>
        <end position="206"/>
    </location>
</feature>
<organism evidence="10 11">
    <name type="scientific">Nocardioides aquaticus</name>
    <dbReference type="NCBI Taxonomy" id="160826"/>
    <lineage>
        <taxon>Bacteria</taxon>
        <taxon>Bacillati</taxon>
        <taxon>Actinomycetota</taxon>
        <taxon>Actinomycetes</taxon>
        <taxon>Propionibacteriales</taxon>
        <taxon>Nocardioidaceae</taxon>
        <taxon>Nocardioides</taxon>
    </lineage>
</organism>
<comment type="similarity">
    <text evidence="7">Belongs to the glycosyltransferase 87 family.</text>
</comment>
<comment type="subcellular location">
    <subcellularLocation>
        <location evidence="1">Cell membrane</location>
        <topology evidence="1">Multi-pass membrane protein</topology>
    </subcellularLocation>
</comment>
<feature type="transmembrane region" description="Helical" evidence="9">
    <location>
        <begin position="22"/>
        <end position="42"/>
    </location>
</feature>
<evidence type="ECO:0000256" key="8">
    <source>
        <dbReference type="SAM" id="MobiDB-lite"/>
    </source>
</evidence>
<dbReference type="Pfam" id="PF09594">
    <property type="entry name" value="GT87"/>
    <property type="match status" value="1"/>
</dbReference>
<feature type="compositionally biased region" description="Low complexity" evidence="8">
    <location>
        <begin position="264"/>
        <end position="291"/>
    </location>
</feature>
<keyword evidence="6 9" id="KW-0472">Membrane</keyword>
<gene>
    <name evidence="10" type="ORF">ENKNEFLB_04464</name>
</gene>
<feature type="transmembrane region" description="Helical" evidence="9">
    <location>
        <begin position="218"/>
        <end position="242"/>
    </location>
</feature>
<keyword evidence="4 9" id="KW-0812">Transmembrane</keyword>
<reference evidence="10 11" key="1">
    <citation type="submission" date="2021-05" db="EMBL/GenBank/DDBJ databases">
        <title>Complete genome of Nocardioides aquaticus KCTC 9944T isolated from meromictic and hypersaline Ekho Lake, Antarctica.</title>
        <authorList>
            <person name="Hwang K."/>
            <person name="Kim K.M."/>
            <person name="Choe H."/>
        </authorList>
    </citation>
    <scope>NUCLEOTIDE SEQUENCE [LARGE SCALE GENOMIC DNA]</scope>
    <source>
        <strain evidence="10 11">KCTC 9944</strain>
    </source>
</reference>
<accession>A0ABX8EPQ5</accession>
<keyword evidence="3" id="KW-0808">Transferase</keyword>
<keyword evidence="5 9" id="KW-1133">Transmembrane helix</keyword>
<feature type="transmembrane region" description="Helical" evidence="9">
    <location>
        <begin position="102"/>
        <end position="123"/>
    </location>
</feature>
<evidence type="ECO:0000313" key="11">
    <source>
        <dbReference type="Proteomes" id="UP000679307"/>
    </source>
</evidence>